<proteinExistence type="predicted"/>
<evidence type="ECO:0000256" key="3">
    <source>
        <dbReference type="ARBA" id="ARBA00022679"/>
    </source>
</evidence>
<dbReference type="Gene3D" id="3.10.110.10">
    <property type="entry name" value="Ubiquitin Conjugating Enzyme"/>
    <property type="match status" value="1"/>
</dbReference>
<protein>
    <recommendedName>
        <fullName evidence="8">Ubiquitin-conjugating enzyme E2 Z</fullName>
    </recommendedName>
    <alternativeName>
        <fullName evidence="9">E2 ubiquitin-conjugating enzyme Z</fullName>
    </alternativeName>
    <alternativeName>
        <fullName evidence="11">Ubiquitin carrier protein Z</fullName>
    </alternativeName>
    <alternativeName>
        <fullName evidence="10">Ubiquitin-protein ligase Z</fullName>
    </alternativeName>
</protein>
<evidence type="ECO:0000313" key="13">
    <source>
        <dbReference type="EMBL" id="QHU02848.1"/>
    </source>
</evidence>
<dbReference type="PROSITE" id="PS50127">
    <property type="entry name" value="UBC_2"/>
    <property type="match status" value="1"/>
</dbReference>
<evidence type="ECO:0000256" key="11">
    <source>
        <dbReference type="ARBA" id="ARBA00042401"/>
    </source>
</evidence>
<evidence type="ECO:0000259" key="12">
    <source>
        <dbReference type="PROSITE" id="PS50127"/>
    </source>
</evidence>
<sequence length="234" mass="27509">MSNEIIAPSCARRLIKDIRSLVKDPLESENIYYLHDDDNMLKGYAMIIGPPGSLYQNGAYFFELEYPPDYPFAPPVVTMYNLLEDNIRYHPNMYRTGKVCISILNTWRGEKWTSCQSIRSVLLTMCMLLDDKPLLHEPGITEKHHDFEKYNKIIEFKNLDVHCLQLAYDKIKLKPCFVPFLSRFKQYVEKHKMEIKDRLTKLADMNECSNITTIVYNMKNVEVNYDKLITFLSN</sequence>
<dbReference type="GO" id="GO:0006915">
    <property type="term" value="P:apoptotic process"/>
    <property type="evidence" value="ECO:0007669"/>
    <property type="project" value="UniProtKB-KW"/>
</dbReference>
<evidence type="ECO:0000256" key="10">
    <source>
        <dbReference type="ARBA" id="ARBA00042316"/>
    </source>
</evidence>
<feature type="domain" description="UBC core" evidence="12">
    <location>
        <begin position="9"/>
        <end position="168"/>
    </location>
</feature>
<dbReference type="InterPro" id="IPR016135">
    <property type="entry name" value="UBQ-conjugating_enzyme/RWD"/>
</dbReference>
<dbReference type="GO" id="GO:0043066">
    <property type="term" value="P:negative regulation of apoptotic process"/>
    <property type="evidence" value="ECO:0007669"/>
    <property type="project" value="TreeGrafter"/>
</dbReference>
<keyword evidence="7" id="KW-0067">ATP-binding</keyword>
<keyword evidence="5" id="KW-0547">Nucleotide-binding</keyword>
<evidence type="ECO:0000256" key="4">
    <source>
        <dbReference type="ARBA" id="ARBA00022703"/>
    </source>
</evidence>
<evidence type="ECO:0000256" key="2">
    <source>
        <dbReference type="ARBA" id="ARBA00022490"/>
    </source>
</evidence>
<comment type="subcellular location">
    <subcellularLocation>
        <location evidence="1">Cytoplasm</location>
    </subcellularLocation>
</comment>
<accession>A0A6C0JGF3</accession>
<dbReference type="InterPro" id="IPR000608">
    <property type="entry name" value="UBC"/>
</dbReference>
<dbReference type="SMART" id="SM00212">
    <property type="entry name" value="UBCc"/>
    <property type="match status" value="1"/>
</dbReference>
<evidence type="ECO:0000256" key="9">
    <source>
        <dbReference type="ARBA" id="ARBA00041798"/>
    </source>
</evidence>
<keyword evidence="3" id="KW-0808">Transferase</keyword>
<dbReference type="AlphaFoldDB" id="A0A6C0JGF3"/>
<dbReference type="GO" id="GO:0005634">
    <property type="term" value="C:nucleus"/>
    <property type="evidence" value="ECO:0007669"/>
    <property type="project" value="TreeGrafter"/>
</dbReference>
<keyword evidence="6" id="KW-0833">Ubl conjugation pathway</keyword>
<dbReference type="GO" id="GO:0005524">
    <property type="term" value="F:ATP binding"/>
    <property type="evidence" value="ECO:0007669"/>
    <property type="project" value="UniProtKB-KW"/>
</dbReference>
<evidence type="ECO:0000256" key="5">
    <source>
        <dbReference type="ARBA" id="ARBA00022741"/>
    </source>
</evidence>
<keyword evidence="4" id="KW-0053">Apoptosis</keyword>
<evidence type="ECO:0000256" key="1">
    <source>
        <dbReference type="ARBA" id="ARBA00004496"/>
    </source>
</evidence>
<dbReference type="GO" id="GO:0016740">
    <property type="term" value="F:transferase activity"/>
    <property type="evidence" value="ECO:0007669"/>
    <property type="project" value="UniProtKB-KW"/>
</dbReference>
<dbReference type="GO" id="GO:0005737">
    <property type="term" value="C:cytoplasm"/>
    <property type="evidence" value="ECO:0007669"/>
    <property type="project" value="UniProtKB-SubCell"/>
</dbReference>
<dbReference type="Pfam" id="PF00179">
    <property type="entry name" value="UQ_con"/>
    <property type="match status" value="1"/>
</dbReference>
<reference evidence="13" key="1">
    <citation type="journal article" date="2020" name="Nature">
        <title>Giant virus diversity and host interactions through global metagenomics.</title>
        <authorList>
            <person name="Schulz F."/>
            <person name="Roux S."/>
            <person name="Paez-Espino D."/>
            <person name="Jungbluth S."/>
            <person name="Walsh D.A."/>
            <person name="Denef V.J."/>
            <person name="McMahon K.D."/>
            <person name="Konstantinidis K.T."/>
            <person name="Eloe-Fadrosh E.A."/>
            <person name="Kyrpides N.C."/>
            <person name="Woyke T."/>
        </authorList>
    </citation>
    <scope>NUCLEOTIDE SEQUENCE</scope>
    <source>
        <strain evidence="13">GVMAG-M-3300025880-76</strain>
    </source>
</reference>
<evidence type="ECO:0000256" key="6">
    <source>
        <dbReference type="ARBA" id="ARBA00022786"/>
    </source>
</evidence>
<evidence type="ECO:0000256" key="7">
    <source>
        <dbReference type="ARBA" id="ARBA00022840"/>
    </source>
</evidence>
<dbReference type="EMBL" id="MN740365">
    <property type="protein sequence ID" value="QHU02848.1"/>
    <property type="molecule type" value="Genomic_DNA"/>
</dbReference>
<dbReference type="PANTHER" id="PTHR46116:SF26">
    <property type="entry name" value="UBIQUITIN-CONJUGATING ENZYME E2 Z"/>
    <property type="match status" value="1"/>
</dbReference>
<dbReference type="SUPFAM" id="SSF54495">
    <property type="entry name" value="UBC-like"/>
    <property type="match status" value="1"/>
</dbReference>
<dbReference type="PANTHER" id="PTHR46116">
    <property type="entry name" value="(E3-INDEPENDENT) E2 UBIQUITIN-CONJUGATING ENZYME"/>
    <property type="match status" value="1"/>
</dbReference>
<organism evidence="13">
    <name type="scientific">viral metagenome</name>
    <dbReference type="NCBI Taxonomy" id="1070528"/>
    <lineage>
        <taxon>unclassified sequences</taxon>
        <taxon>metagenomes</taxon>
        <taxon>organismal metagenomes</taxon>
    </lineage>
</organism>
<name>A0A6C0JGF3_9ZZZZ</name>
<evidence type="ECO:0000256" key="8">
    <source>
        <dbReference type="ARBA" id="ARBA00039894"/>
    </source>
</evidence>
<keyword evidence="2" id="KW-0963">Cytoplasm</keyword>
<dbReference type="GO" id="GO:0004869">
    <property type="term" value="F:cysteine-type endopeptidase inhibitor activity"/>
    <property type="evidence" value="ECO:0007669"/>
    <property type="project" value="TreeGrafter"/>
</dbReference>